<keyword evidence="3" id="KW-1185">Reference proteome</keyword>
<keyword evidence="1" id="KW-0732">Signal</keyword>
<dbReference type="Proteomes" id="UP000316921">
    <property type="component" value="Chromosome"/>
</dbReference>
<dbReference type="InterPro" id="IPR008969">
    <property type="entry name" value="CarboxyPept-like_regulatory"/>
</dbReference>
<dbReference type="EMBL" id="CP036287">
    <property type="protein sequence ID" value="QDU65085.1"/>
    <property type="molecule type" value="Genomic_DNA"/>
</dbReference>
<dbReference type="RefSeq" id="WP_145061369.1">
    <property type="nucleotide sequence ID" value="NZ_CP036287.1"/>
</dbReference>
<sequence precursor="true">MTANDKPLQLISAVALAFGLATPAASADVVTGRVVDQNGVPIPDVNIDIDNIGSGGDPTITDDITDAAGNFAIVVPPGLYDVLFFPPKPPVTTFLNGTVPSVPVVGTVNLGDVVLTQGIGIQGRVLSPAGLPLPALDLDIMDAITGQDLLLIGDNTDAFGQFVLAAPAGPFELEVDATGVVGQVLVSYGALYDLGVNTNLGDITLEPGALITGKVVGPGGAAVSGADIDLFRSDGTKVVTPKDNTNGLGNFSVTAPFDVVDLTVCPALGQALAGKLVPAIGVVGPTAIGTVPLAAGVTLSGNVTTFDGSPAAGADVDLIDTVTGLSIFLCGDSVQANGSYSFKAPQGVYDVVFEPSNFEVPLGADVVAGVGLFGAQVVNGVLPDCPFPLEFGAGTPGSGGLVPDLVAFGGAPRADNSDFGFALNDLAGGSLGALAIGFQQVALPLFGGTLYVNPGGPLVSVPYFAGGAPGVPGAGAASFPVPVQASYAGIFVVAQAYVVDLGVPGFLALSDAVSTTFCP</sequence>
<evidence type="ECO:0000313" key="2">
    <source>
        <dbReference type="EMBL" id="QDU65085.1"/>
    </source>
</evidence>
<evidence type="ECO:0000313" key="3">
    <source>
        <dbReference type="Proteomes" id="UP000316921"/>
    </source>
</evidence>
<dbReference type="SUPFAM" id="SSF49464">
    <property type="entry name" value="Carboxypeptidase regulatory domain-like"/>
    <property type="match status" value="1"/>
</dbReference>
<protein>
    <recommendedName>
        <fullName evidence="4">Cna protein B-type domain protein</fullName>
    </recommendedName>
</protein>
<evidence type="ECO:0008006" key="4">
    <source>
        <dbReference type="Google" id="ProtNLM"/>
    </source>
</evidence>
<name>A0A518BDM8_9BACT</name>
<feature type="signal peptide" evidence="1">
    <location>
        <begin position="1"/>
        <end position="27"/>
    </location>
</feature>
<dbReference type="Pfam" id="PF13620">
    <property type="entry name" value="CarboxypepD_reg"/>
    <property type="match status" value="1"/>
</dbReference>
<reference evidence="2 3" key="1">
    <citation type="submission" date="2019-02" db="EMBL/GenBank/DDBJ databases">
        <title>Deep-cultivation of Planctomycetes and their phenomic and genomic characterization uncovers novel biology.</title>
        <authorList>
            <person name="Wiegand S."/>
            <person name="Jogler M."/>
            <person name="Boedeker C."/>
            <person name="Pinto D."/>
            <person name="Vollmers J."/>
            <person name="Rivas-Marin E."/>
            <person name="Kohn T."/>
            <person name="Peeters S.H."/>
            <person name="Heuer A."/>
            <person name="Rast P."/>
            <person name="Oberbeckmann S."/>
            <person name="Bunk B."/>
            <person name="Jeske O."/>
            <person name="Meyerdierks A."/>
            <person name="Storesund J.E."/>
            <person name="Kallscheuer N."/>
            <person name="Luecker S."/>
            <person name="Lage O.M."/>
            <person name="Pohl T."/>
            <person name="Merkel B.J."/>
            <person name="Hornburger P."/>
            <person name="Mueller R.-W."/>
            <person name="Bruemmer F."/>
            <person name="Labrenz M."/>
            <person name="Spormann A.M."/>
            <person name="Op den Camp H."/>
            <person name="Overmann J."/>
            <person name="Amann R."/>
            <person name="Jetten M.S.M."/>
            <person name="Mascher T."/>
            <person name="Medema M.H."/>
            <person name="Devos D.P."/>
            <person name="Kaster A.-K."/>
            <person name="Ovreas L."/>
            <person name="Rohde M."/>
            <person name="Galperin M.Y."/>
            <person name="Jogler C."/>
        </authorList>
    </citation>
    <scope>NUCLEOTIDE SEQUENCE [LARGE SCALE GENOMIC DNA]</scope>
    <source>
        <strain evidence="2 3">Pla133</strain>
    </source>
</reference>
<proteinExistence type="predicted"/>
<dbReference type="Gene3D" id="2.60.40.1120">
    <property type="entry name" value="Carboxypeptidase-like, regulatory domain"/>
    <property type="match status" value="1"/>
</dbReference>
<dbReference type="AlphaFoldDB" id="A0A518BDM8"/>
<evidence type="ECO:0000256" key="1">
    <source>
        <dbReference type="SAM" id="SignalP"/>
    </source>
</evidence>
<accession>A0A518BDM8</accession>
<feature type="chain" id="PRO_5021753754" description="Cna protein B-type domain protein" evidence="1">
    <location>
        <begin position="28"/>
        <end position="519"/>
    </location>
</feature>
<gene>
    <name evidence="2" type="ORF">Pla133_01480</name>
</gene>
<dbReference type="KEGG" id="pbap:Pla133_01480"/>
<organism evidence="2 3">
    <name type="scientific">Engelhardtia mirabilis</name>
    <dbReference type="NCBI Taxonomy" id="2528011"/>
    <lineage>
        <taxon>Bacteria</taxon>
        <taxon>Pseudomonadati</taxon>
        <taxon>Planctomycetota</taxon>
        <taxon>Planctomycetia</taxon>
        <taxon>Planctomycetia incertae sedis</taxon>
        <taxon>Engelhardtia</taxon>
    </lineage>
</organism>